<feature type="transmembrane region" description="Helical" evidence="11">
    <location>
        <begin position="190"/>
        <end position="209"/>
    </location>
</feature>
<dbReference type="GO" id="GO:0016020">
    <property type="term" value="C:membrane"/>
    <property type="evidence" value="ECO:0007669"/>
    <property type="project" value="UniProtKB-SubCell"/>
</dbReference>
<dbReference type="SUPFAM" id="SSF81321">
    <property type="entry name" value="Family A G protein-coupled receptor-like"/>
    <property type="match status" value="1"/>
</dbReference>
<evidence type="ECO:0000256" key="9">
    <source>
        <dbReference type="ARBA" id="ARBA00023136"/>
    </source>
</evidence>
<keyword evidence="10" id="KW-0675">Receptor</keyword>
<dbReference type="GO" id="GO:0009881">
    <property type="term" value="F:photoreceptor activity"/>
    <property type="evidence" value="ECO:0007669"/>
    <property type="project" value="UniProtKB-KW"/>
</dbReference>
<evidence type="ECO:0000313" key="12">
    <source>
        <dbReference type="EMBL" id="QHS87856.1"/>
    </source>
</evidence>
<name>A0A6C0B6Z1_9ZZZZ</name>
<evidence type="ECO:0008006" key="13">
    <source>
        <dbReference type="Google" id="ProtNLM"/>
    </source>
</evidence>
<feature type="transmembrane region" description="Helical" evidence="11">
    <location>
        <begin position="216"/>
        <end position="237"/>
    </location>
</feature>
<keyword evidence="5 11" id="KW-0812">Transmembrane</keyword>
<comment type="similarity">
    <text evidence="2">Belongs to the archaeal/bacterial/fungal opsin family.</text>
</comment>
<keyword evidence="6" id="KW-0681">Retinal protein</keyword>
<dbReference type="Gene3D" id="1.20.1070.10">
    <property type="entry name" value="Rhodopsin 7-helix transmembrane proteins"/>
    <property type="match status" value="1"/>
</dbReference>
<evidence type="ECO:0000256" key="5">
    <source>
        <dbReference type="ARBA" id="ARBA00022692"/>
    </source>
</evidence>
<reference evidence="12" key="1">
    <citation type="journal article" date="2020" name="Nature">
        <title>Giant virus diversity and host interactions through global metagenomics.</title>
        <authorList>
            <person name="Schulz F."/>
            <person name="Roux S."/>
            <person name="Paez-Espino D."/>
            <person name="Jungbluth S."/>
            <person name="Walsh D.A."/>
            <person name="Denef V.J."/>
            <person name="McMahon K.D."/>
            <person name="Konstantinidis K.T."/>
            <person name="Eloe-Fadrosh E.A."/>
            <person name="Kyrpides N.C."/>
            <person name="Woyke T."/>
        </authorList>
    </citation>
    <scope>NUCLEOTIDE SEQUENCE</scope>
    <source>
        <strain evidence="12">GVMAG-M-3300010158-13</strain>
    </source>
</reference>
<evidence type="ECO:0000256" key="10">
    <source>
        <dbReference type="ARBA" id="ARBA00023170"/>
    </source>
</evidence>
<accession>A0A6C0B6Z1</accession>
<sequence length="243" mass="27734">MSNTNDILPPISNKEKDEKAKNPIQYYVKFSFTITYILLLTTGTITFIEALRTKQVHVRHVLNLETCISVVAGYFYSSFVNKIEEYSKADKKIDWADITKTRYIDWAITTPMMLLVLSTVLAFNIGKTIPLSVLITVILLNYAMLYIGYLGEVGSLDKISAMVGGFVPFIAMFGIIAYKFLLPKYNGANYLFFGAFVLIWAFYGLVYLFDEEYKNIGMNILDLIAKCFVGLSLWLYYSHLIEL</sequence>
<dbReference type="EMBL" id="MN739089">
    <property type="protein sequence ID" value="QHS87856.1"/>
    <property type="molecule type" value="Genomic_DNA"/>
</dbReference>
<dbReference type="SMART" id="SM01021">
    <property type="entry name" value="Bac_rhodopsin"/>
    <property type="match status" value="1"/>
</dbReference>
<dbReference type="GO" id="GO:0007602">
    <property type="term" value="P:phototransduction"/>
    <property type="evidence" value="ECO:0007669"/>
    <property type="project" value="UniProtKB-KW"/>
</dbReference>
<dbReference type="Pfam" id="PF01036">
    <property type="entry name" value="Bac_rhodopsin"/>
    <property type="match status" value="1"/>
</dbReference>
<evidence type="ECO:0000256" key="3">
    <source>
        <dbReference type="ARBA" id="ARBA00022543"/>
    </source>
</evidence>
<evidence type="ECO:0000256" key="11">
    <source>
        <dbReference type="SAM" id="Phobius"/>
    </source>
</evidence>
<feature type="transmembrane region" description="Helical" evidence="11">
    <location>
        <begin position="159"/>
        <end position="178"/>
    </location>
</feature>
<dbReference type="PROSITE" id="PS00950">
    <property type="entry name" value="BACTERIAL_OPSIN_1"/>
    <property type="match status" value="1"/>
</dbReference>
<evidence type="ECO:0000256" key="6">
    <source>
        <dbReference type="ARBA" id="ARBA00022925"/>
    </source>
</evidence>
<dbReference type="AlphaFoldDB" id="A0A6C0B6Z1"/>
<keyword evidence="9 11" id="KW-0472">Membrane</keyword>
<evidence type="ECO:0000256" key="4">
    <source>
        <dbReference type="ARBA" id="ARBA00022606"/>
    </source>
</evidence>
<feature type="transmembrane region" description="Helical" evidence="11">
    <location>
        <begin position="103"/>
        <end position="123"/>
    </location>
</feature>
<dbReference type="InterPro" id="IPR001425">
    <property type="entry name" value="Arc/bac/fun_rhodopsins"/>
</dbReference>
<keyword evidence="3" id="KW-0600">Photoreceptor protein</keyword>
<keyword evidence="4" id="KW-0716">Sensory transduction</keyword>
<dbReference type="GO" id="GO:0005216">
    <property type="term" value="F:monoatomic ion channel activity"/>
    <property type="evidence" value="ECO:0007669"/>
    <property type="project" value="InterPro"/>
</dbReference>
<comment type="subcellular location">
    <subcellularLocation>
        <location evidence="1">Membrane</location>
        <topology evidence="1">Multi-pass membrane protein</topology>
    </subcellularLocation>
</comment>
<dbReference type="InterPro" id="IPR018229">
    <property type="entry name" value="Rhodopsin_retinal_BS"/>
</dbReference>
<keyword evidence="8" id="KW-0157">Chromophore</keyword>
<evidence type="ECO:0000256" key="8">
    <source>
        <dbReference type="ARBA" id="ARBA00022991"/>
    </source>
</evidence>
<feature type="transmembrane region" description="Helical" evidence="11">
    <location>
        <begin position="60"/>
        <end position="83"/>
    </location>
</feature>
<protein>
    <recommendedName>
        <fullName evidence="13">Bacteriorhodopsin-like protein</fullName>
    </recommendedName>
</protein>
<keyword evidence="7 11" id="KW-1133">Transmembrane helix</keyword>
<evidence type="ECO:0000256" key="2">
    <source>
        <dbReference type="ARBA" id="ARBA00008130"/>
    </source>
</evidence>
<proteinExistence type="inferred from homology"/>
<feature type="transmembrane region" description="Helical" evidence="11">
    <location>
        <begin position="26"/>
        <end position="48"/>
    </location>
</feature>
<evidence type="ECO:0000256" key="1">
    <source>
        <dbReference type="ARBA" id="ARBA00004141"/>
    </source>
</evidence>
<feature type="transmembrane region" description="Helical" evidence="11">
    <location>
        <begin position="129"/>
        <end position="147"/>
    </location>
</feature>
<organism evidence="12">
    <name type="scientific">viral metagenome</name>
    <dbReference type="NCBI Taxonomy" id="1070528"/>
    <lineage>
        <taxon>unclassified sequences</taxon>
        <taxon>metagenomes</taxon>
        <taxon>organismal metagenomes</taxon>
    </lineage>
</organism>
<evidence type="ECO:0000256" key="7">
    <source>
        <dbReference type="ARBA" id="ARBA00022989"/>
    </source>
</evidence>